<dbReference type="RefSeq" id="XP_041555817.1">
    <property type="nucleotide sequence ID" value="XM_041703098.1"/>
</dbReference>
<dbReference type="PANTHER" id="PTHR24198:SF165">
    <property type="entry name" value="ANKYRIN REPEAT-CONTAINING PROTEIN-RELATED"/>
    <property type="match status" value="1"/>
</dbReference>
<protein>
    <recommendedName>
        <fullName evidence="5">Clr5 domain-containing protein</fullName>
    </recommendedName>
</protein>
<keyword evidence="7" id="KW-1185">Reference proteome</keyword>
<dbReference type="PROSITE" id="PS50088">
    <property type="entry name" value="ANK_REPEAT"/>
    <property type="match status" value="5"/>
</dbReference>
<accession>A0A7R7XME1</accession>
<feature type="repeat" description="ANK" evidence="3">
    <location>
        <begin position="444"/>
        <end position="476"/>
    </location>
</feature>
<dbReference type="Gene3D" id="1.25.40.20">
    <property type="entry name" value="Ankyrin repeat-containing domain"/>
    <property type="match status" value="4"/>
</dbReference>
<gene>
    <name evidence="6" type="ORF">APUU_40067A</name>
</gene>
<dbReference type="InterPro" id="IPR002110">
    <property type="entry name" value="Ankyrin_rpt"/>
</dbReference>
<dbReference type="InterPro" id="IPR036770">
    <property type="entry name" value="Ankyrin_rpt-contain_sf"/>
</dbReference>
<evidence type="ECO:0000256" key="3">
    <source>
        <dbReference type="PROSITE-ProRule" id="PRU00023"/>
    </source>
</evidence>
<feature type="domain" description="Clr5" evidence="5">
    <location>
        <begin position="3"/>
        <end position="55"/>
    </location>
</feature>
<reference evidence="6" key="2">
    <citation type="submission" date="2021-02" db="EMBL/GenBank/DDBJ databases">
        <title>Aspergillus puulaauensis MK2 genome sequence.</title>
        <authorList>
            <person name="Futagami T."/>
            <person name="Mori K."/>
            <person name="Kadooka C."/>
            <person name="Tanaka T."/>
        </authorList>
    </citation>
    <scope>NUCLEOTIDE SEQUENCE</scope>
    <source>
        <strain evidence="6">MK2</strain>
    </source>
</reference>
<keyword evidence="1" id="KW-0677">Repeat</keyword>
<feature type="repeat" description="ANK" evidence="3">
    <location>
        <begin position="987"/>
        <end position="1019"/>
    </location>
</feature>
<evidence type="ECO:0000256" key="4">
    <source>
        <dbReference type="SAM" id="MobiDB-lite"/>
    </source>
</evidence>
<name>A0A7R7XME1_9EURO</name>
<keyword evidence="2 3" id="KW-0040">ANK repeat</keyword>
<dbReference type="Pfam" id="PF14420">
    <property type="entry name" value="Clr5"/>
    <property type="match status" value="1"/>
</dbReference>
<dbReference type="OrthoDB" id="194358at2759"/>
<reference evidence="6" key="1">
    <citation type="submission" date="2021-01" db="EMBL/GenBank/DDBJ databases">
        <authorList>
            <consortium name="Aspergillus puulaauensis MK2 genome sequencing consortium"/>
            <person name="Kazuki M."/>
            <person name="Futagami T."/>
        </authorList>
    </citation>
    <scope>NUCLEOTIDE SEQUENCE</scope>
    <source>
        <strain evidence="6">MK2</strain>
    </source>
</reference>
<feature type="repeat" description="ANK" evidence="3">
    <location>
        <begin position="593"/>
        <end position="625"/>
    </location>
</feature>
<proteinExistence type="predicted"/>
<dbReference type="EMBL" id="AP024446">
    <property type="protein sequence ID" value="BCS23623.1"/>
    <property type="molecule type" value="Genomic_DNA"/>
</dbReference>
<evidence type="ECO:0000313" key="6">
    <source>
        <dbReference type="EMBL" id="BCS23623.1"/>
    </source>
</evidence>
<evidence type="ECO:0000259" key="5">
    <source>
        <dbReference type="Pfam" id="PF14420"/>
    </source>
</evidence>
<feature type="repeat" description="ANK" evidence="3">
    <location>
        <begin position="1022"/>
        <end position="1054"/>
    </location>
</feature>
<dbReference type="KEGG" id="apuu:APUU_40067A"/>
<sequence length="1105" mass="120802">MDDSVWELYKPELHRLYIQQNKILSYVREYMASMYGFDETTAQYTKHFRKWGFQKNQKLSEQEGIFIGKRMDKRKREFEKKSEVHINGIEYAPRKLQKAIYGKAYVPTMQSHGFPGAPSPDTPEGIVVCTPATPSMQLDWNLALPWLRFSKLLRTEQTEVSSPAQQPSPTSTLAVASPREPNAISHTVKYQVVDRLRYLVPWDRLSHPIGVNSSSRTATGLRILMPEESEGQLHALAMRFSESKQSTTDSLGLEMFLLSNNLVSHGPDGKTFDSMRSHDKRVMEILRVSGWNTVAQLQILLSAKEPTAGAIAEKIFASALRILDEDVVEMMLEAGMSPDGCIDTVDNGSLTPLQFLATLGGIYTELIEVFISRGADLNKSYNDISALEYAVDFDNTVVIEVLLSRGARVTPSCLAAAARNIQDLSRFQRFLGPDTDVNERSGWQGPSPLAQAVSSGSIEIINLLLTRGADVNAFHEIDFNHDVGFTTVLGIAVQSGKLEIIEALLHACPDVNPEIEDGLPYVSPLAIAASTAKGWPGAVTLLLQAGVDISIADGCSERTLLELASRNTKNIGVFELLVGYGAMIDRPLSEKEHATSALLSAVKAGATELVSLLISMGARLNDVYSTPPGTALGAAIEKGDLDLIQMLQVAGAVSISPKLRRITNLETAEYLDEIGLLQGILDISGAEILKAALLAKDNNLAQRLLYRIVEFNTLGAEATDYNGRISQKTPLQTAITTKRLPVAYTILERGATVVDCDLAVAVQYTVKYNDTELLRRLLTRFQGSAPTAMAEAILSDRPDLLQLLLAAGLDATGQPQKFRCQSEVSEDSDIYFDPPESVLEILSQSNNRPMLETILHSCPWSPSLVGRALTLSIISSHIELATYLLSWHVDVNQEITIYHPEVEDEDGKPIPGYKIVVTPLQIAVRDQHVHVVEQMLGTHPAIDINYLGAGENRRTALQHAVENGNMELVNLLLHHGANINSTPARDGGATALQIASIRGYLGIARRLIELGAEINAAPARVNGRTALEGAAEHGRIDMIQMLLLGGASVTGDDGQRQYRRAIEFAERNGHNAAARLLISFEPRQEEMGPDSGDGVDGIKSADWGC</sequence>
<dbReference type="Proteomes" id="UP000654913">
    <property type="component" value="Chromosome 4"/>
</dbReference>
<evidence type="ECO:0000313" key="7">
    <source>
        <dbReference type="Proteomes" id="UP000654913"/>
    </source>
</evidence>
<dbReference type="PANTHER" id="PTHR24198">
    <property type="entry name" value="ANKYRIN REPEAT AND PROTEIN KINASE DOMAIN-CONTAINING PROTEIN"/>
    <property type="match status" value="1"/>
</dbReference>
<feature type="compositionally biased region" description="Low complexity" evidence="4">
    <location>
        <begin position="161"/>
        <end position="172"/>
    </location>
</feature>
<dbReference type="Pfam" id="PF12796">
    <property type="entry name" value="Ank_2"/>
    <property type="match status" value="3"/>
</dbReference>
<dbReference type="SMART" id="SM00248">
    <property type="entry name" value="ANK"/>
    <property type="match status" value="13"/>
</dbReference>
<evidence type="ECO:0000256" key="2">
    <source>
        <dbReference type="ARBA" id="ARBA00023043"/>
    </source>
</evidence>
<dbReference type="GeneID" id="64973628"/>
<organism evidence="6 7">
    <name type="scientific">Aspergillus puulaauensis</name>
    <dbReference type="NCBI Taxonomy" id="1220207"/>
    <lineage>
        <taxon>Eukaryota</taxon>
        <taxon>Fungi</taxon>
        <taxon>Dikarya</taxon>
        <taxon>Ascomycota</taxon>
        <taxon>Pezizomycotina</taxon>
        <taxon>Eurotiomycetes</taxon>
        <taxon>Eurotiomycetidae</taxon>
        <taxon>Eurotiales</taxon>
        <taxon>Aspergillaceae</taxon>
        <taxon>Aspergillus</taxon>
    </lineage>
</organism>
<dbReference type="InterPro" id="IPR025676">
    <property type="entry name" value="Clr5_dom"/>
</dbReference>
<dbReference type="SUPFAM" id="SSF48403">
    <property type="entry name" value="Ankyrin repeat"/>
    <property type="match status" value="3"/>
</dbReference>
<dbReference type="PROSITE" id="PS50297">
    <property type="entry name" value="ANK_REP_REGION"/>
    <property type="match status" value="4"/>
</dbReference>
<feature type="repeat" description="ANK" evidence="3">
    <location>
        <begin position="952"/>
        <end position="984"/>
    </location>
</feature>
<dbReference type="AlphaFoldDB" id="A0A7R7XME1"/>
<evidence type="ECO:0000256" key="1">
    <source>
        <dbReference type="ARBA" id="ARBA00022737"/>
    </source>
</evidence>
<feature type="region of interest" description="Disordered" evidence="4">
    <location>
        <begin position="1082"/>
        <end position="1105"/>
    </location>
</feature>
<feature type="region of interest" description="Disordered" evidence="4">
    <location>
        <begin position="158"/>
        <end position="179"/>
    </location>
</feature>